<proteinExistence type="predicted"/>
<sequence>MSFINYPLIRMNNRNFLLSIYPQWHTRLFPESILNNEDDSLIKDVSHSNSIHKVYLTSMRGINGLRNGDNILIYRTTDNQGPAAFRSVATSVCVVEEYRNIQEFPSLQDFKNYCGPLSVFTDAELAGLYARKNYPHIIKFSYNFPLKRRIIRRDLMTITGYTDEDYWGFMRLSDAHLRAILQAGGVNESLIVN</sequence>
<evidence type="ECO:0000313" key="2">
    <source>
        <dbReference type="Proteomes" id="UP000254346"/>
    </source>
</evidence>
<evidence type="ECO:0000313" key="1">
    <source>
        <dbReference type="EMBL" id="SUH07603.1"/>
    </source>
</evidence>
<organism evidence="1 2">
    <name type="scientific">Salmonella enterica I</name>
    <dbReference type="NCBI Taxonomy" id="59201"/>
    <lineage>
        <taxon>Bacteria</taxon>
        <taxon>Pseudomonadati</taxon>
        <taxon>Pseudomonadota</taxon>
        <taxon>Gammaproteobacteria</taxon>
        <taxon>Enterobacterales</taxon>
        <taxon>Enterobacteriaceae</taxon>
        <taxon>Salmonella</taxon>
    </lineage>
</organism>
<dbReference type="EMBL" id="UGXR01000001">
    <property type="protein sequence ID" value="SUH07603.1"/>
    <property type="molecule type" value="Genomic_DNA"/>
</dbReference>
<name>A0A379VLZ3_SALET</name>
<accession>A0A379VLZ3</accession>
<dbReference type="AlphaFoldDB" id="A0A379VLZ3"/>
<gene>
    <name evidence="1" type="ORF">NCTC8256_01503</name>
</gene>
<dbReference type="Proteomes" id="UP000254346">
    <property type="component" value="Unassembled WGS sequence"/>
</dbReference>
<protein>
    <submittedName>
        <fullName evidence="1">Bacteriophage protein</fullName>
    </submittedName>
</protein>
<reference evidence="1 2" key="1">
    <citation type="submission" date="2018-06" db="EMBL/GenBank/DDBJ databases">
        <authorList>
            <consortium name="Pathogen Informatics"/>
            <person name="Doyle S."/>
        </authorList>
    </citation>
    <scope>NUCLEOTIDE SEQUENCE [LARGE SCALE GENOMIC DNA]</scope>
    <source>
        <strain evidence="1 2">NCTC8256</strain>
    </source>
</reference>